<organism evidence="7 8">
    <name type="scientific">Pseudonocardia eucalypti</name>
    <dbReference type="NCBI Taxonomy" id="648755"/>
    <lineage>
        <taxon>Bacteria</taxon>
        <taxon>Bacillati</taxon>
        <taxon>Actinomycetota</taxon>
        <taxon>Actinomycetes</taxon>
        <taxon>Pseudonocardiales</taxon>
        <taxon>Pseudonocardiaceae</taxon>
        <taxon>Pseudonocardia</taxon>
    </lineage>
</organism>
<evidence type="ECO:0000256" key="2">
    <source>
        <dbReference type="ARBA" id="ARBA00005582"/>
    </source>
</evidence>
<evidence type="ECO:0000256" key="3">
    <source>
        <dbReference type="ARBA" id="ARBA00022801"/>
    </source>
</evidence>
<comment type="similarity">
    <text evidence="2 5">Belongs to the Nudix hydrolase family.</text>
</comment>
<evidence type="ECO:0000259" key="6">
    <source>
        <dbReference type="PROSITE" id="PS51462"/>
    </source>
</evidence>
<evidence type="ECO:0000256" key="4">
    <source>
        <dbReference type="ARBA" id="ARBA00022842"/>
    </source>
</evidence>
<comment type="cofactor">
    <cofactor evidence="1">
        <name>Mg(2+)</name>
        <dbReference type="ChEBI" id="CHEBI:18420"/>
    </cofactor>
</comment>
<feature type="domain" description="Nudix hydrolase" evidence="6">
    <location>
        <begin position="3"/>
        <end position="128"/>
    </location>
</feature>
<keyword evidence="8" id="KW-1185">Reference proteome</keyword>
<evidence type="ECO:0000256" key="5">
    <source>
        <dbReference type="RuleBase" id="RU003476"/>
    </source>
</evidence>
<sequence>MLDATAAAGALFVDEHGRVLLLEPVYKPGWDIPGGMVEPGESPAAACERELHEELGLHRPVRRLLVVDWAPRAEGRFDLMFVFDCGSLGEDRDIRLDPAEHRSWQWASPDELDALLNHRLAPRIRNALRVRAGGAEYLEHGVPRS</sequence>
<dbReference type="CDD" id="cd18876">
    <property type="entry name" value="NUDIX_Hydrolase"/>
    <property type="match status" value="1"/>
</dbReference>
<accession>A0ABP9QE73</accession>
<dbReference type="PANTHER" id="PTHR43046">
    <property type="entry name" value="GDP-MANNOSE MANNOSYL HYDROLASE"/>
    <property type="match status" value="1"/>
</dbReference>
<evidence type="ECO:0000313" key="8">
    <source>
        <dbReference type="Proteomes" id="UP001428817"/>
    </source>
</evidence>
<evidence type="ECO:0000256" key="1">
    <source>
        <dbReference type="ARBA" id="ARBA00001946"/>
    </source>
</evidence>
<proteinExistence type="inferred from homology"/>
<dbReference type="InterPro" id="IPR020084">
    <property type="entry name" value="NUDIX_hydrolase_CS"/>
</dbReference>
<dbReference type="SUPFAM" id="SSF55811">
    <property type="entry name" value="Nudix"/>
    <property type="match status" value="1"/>
</dbReference>
<dbReference type="InterPro" id="IPR000086">
    <property type="entry name" value="NUDIX_hydrolase_dom"/>
</dbReference>
<dbReference type="Pfam" id="PF00293">
    <property type="entry name" value="NUDIX"/>
    <property type="match status" value="1"/>
</dbReference>
<dbReference type="Proteomes" id="UP001428817">
    <property type="component" value="Unassembled WGS sequence"/>
</dbReference>
<reference evidence="8" key="1">
    <citation type="journal article" date="2019" name="Int. J. Syst. Evol. Microbiol.">
        <title>The Global Catalogue of Microorganisms (GCM) 10K type strain sequencing project: providing services to taxonomists for standard genome sequencing and annotation.</title>
        <authorList>
            <consortium name="The Broad Institute Genomics Platform"/>
            <consortium name="The Broad Institute Genome Sequencing Center for Infectious Disease"/>
            <person name="Wu L."/>
            <person name="Ma J."/>
        </authorList>
    </citation>
    <scope>NUCLEOTIDE SEQUENCE [LARGE SCALE GENOMIC DNA]</scope>
    <source>
        <strain evidence="8">JCM 18303</strain>
    </source>
</reference>
<dbReference type="PANTHER" id="PTHR43046:SF12">
    <property type="entry name" value="GDP-MANNOSE MANNOSYL HYDROLASE"/>
    <property type="match status" value="1"/>
</dbReference>
<protein>
    <recommendedName>
        <fullName evidence="6">Nudix hydrolase domain-containing protein</fullName>
    </recommendedName>
</protein>
<dbReference type="EMBL" id="BAABJP010000020">
    <property type="protein sequence ID" value="GAA5160463.1"/>
    <property type="molecule type" value="Genomic_DNA"/>
</dbReference>
<dbReference type="PROSITE" id="PS51462">
    <property type="entry name" value="NUDIX"/>
    <property type="match status" value="1"/>
</dbReference>
<dbReference type="PRINTS" id="PR00502">
    <property type="entry name" value="NUDIXFAMILY"/>
</dbReference>
<keyword evidence="3 5" id="KW-0378">Hydrolase</keyword>
<evidence type="ECO:0000313" key="7">
    <source>
        <dbReference type="EMBL" id="GAA5160463.1"/>
    </source>
</evidence>
<keyword evidence="4" id="KW-0460">Magnesium</keyword>
<gene>
    <name evidence="7" type="ORF">GCM10023321_43200</name>
</gene>
<dbReference type="RefSeq" id="WP_185060328.1">
    <property type="nucleotide sequence ID" value="NZ_BAABJP010000020.1"/>
</dbReference>
<dbReference type="Gene3D" id="3.90.79.10">
    <property type="entry name" value="Nucleoside Triphosphate Pyrophosphohydrolase"/>
    <property type="match status" value="1"/>
</dbReference>
<dbReference type="InterPro" id="IPR015797">
    <property type="entry name" value="NUDIX_hydrolase-like_dom_sf"/>
</dbReference>
<dbReference type="PROSITE" id="PS00893">
    <property type="entry name" value="NUDIX_BOX"/>
    <property type="match status" value="1"/>
</dbReference>
<name>A0ABP9QE73_9PSEU</name>
<comment type="caution">
    <text evidence="7">The sequence shown here is derived from an EMBL/GenBank/DDBJ whole genome shotgun (WGS) entry which is preliminary data.</text>
</comment>
<dbReference type="InterPro" id="IPR020476">
    <property type="entry name" value="Nudix_hydrolase"/>
</dbReference>